<accession>A0AAW1T734</accession>
<comment type="similarity">
    <text evidence="6">Belongs to the acetyltransferase family. NAA60 subfamily.</text>
</comment>
<protein>
    <recommendedName>
        <fullName evidence="8">N-alpha-acetyltransferase 60</fullName>
        <ecNumber evidence="7">2.3.1.259</ecNumber>
        <ecNumber evidence="1">2.3.1.48</ecNumber>
    </recommendedName>
</protein>
<evidence type="ECO:0000313" key="13">
    <source>
        <dbReference type="EMBL" id="KAK9865541.1"/>
    </source>
</evidence>
<dbReference type="EC" id="2.3.1.259" evidence="7"/>
<evidence type="ECO:0000313" key="14">
    <source>
        <dbReference type="Proteomes" id="UP001485043"/>
    </source>
</evidence>
<dbReference type="Proteomes" id="UP001485043">
    <property type="component" value="Unassembled WGS sequence"/>
</dbReference>
<dbReference type="CDD" id="cd04301">
    <property type="entry name" value="NAT_SF"/>
    <property type="match status" value="1"/>
</dbReference>
<evidence type="ECO:0000256" key="9">
    <source>
        <dbReference type="ARBA" id="ARBA00048017"/>
    </source>
</evidence>
<dbReference type="EC" id="2.3.1.48" evidence="1"/>
<dbReference type="EMBL" id="JALJOV010000239">
    <property type="protein sequence ID" value="KAK9865541.1"/>
    <property type="molecule type" value="Genomic_DNA"/>
</dbReference>
<dbReference type="InterPro" id="IPR000182">
    <property type="entry name" value="GNAT_dom"/>
</dbReference>
<evidence type="ECO:0000256" key="10">
    <source>
        <dbReference type="ARBA" id="ARBA00048848"/>
    </source>
</evidence>
<dbReference type="Gene3D" id="3.40.630.30">
    <property type="match status" value="1"/>
</dbReference>
<dbReference type="AlphaFoldDB" id="A0AAW1T734"/>
<dbReference type="GO" id="GO:0000139">
    <property type="term" value="C:Golgi membrane"/>
    <property type="evidence" value="ECO:0007669"/>
    <property type="project" value="TreeGrafter"/>
</dbReference>
<evidence type="ECO:0000256" key="5">
    <source>
        <dbReference type="ARBA" id="ARBA00023315"/>
    </source>
</evidence>
<name>A0AAW1T734_9CHLO</name>
<keyword evidence="14" id="KW-1185">Reference proteome</keyword>
<feature type="domain" description="N-acetyltransferase" evidence="12">
    <location>
        <begin position="75"/>
        <end position="257"/>
    </location>
</feature>
<evidence type="ECO:0000256" key="2">
    <source>
        <dbReference type="ARBA" id="ARBA00022679"/>
    </source>
</evidence>
<feature type="region of interest" description="Disordered" evidence="11">
    <location>
        <begin position="40"/>
        <end position="63"/>
    </location>
</feature>
<keyword evidence="2" id="KW-0808">Transferase</keyword>
<gene>
    <name evidence="13" type="ORF">WJX84_008012</name>
</gene>
<comment type="catalytic activity">
    <reaction evidence="9">
        <text>L-lysyl-[protein] + acetyl-CoA = N(6)-acetyl-L-lysyl-[protein] + CoA + H(+)</text>
        <dbReference type="Rhea" id="RHEA:45948"/>
        <dbReference type="Rhea" id="RHEA-COMP:9752"/>
        <dbReference type="Rhea" id="RHEA-COMP:10731"/>
        <dbReference type="ChEBI" id="CHEBI:15378"/>
        <dbReference type="ChEBI" id="CHEBI:29969"/>
        <dbReference type="ChEBI" id="CHEBI:57287"/>
        <dbReference type="ChEBI" id="CHEBI:57288"/>
        <dbReference type="ChEBI" id="CHEBI:61930"/>
        <dbReference type="EC" id="2.3.1.48"/>
    </reaction>
</comment>
<dbReference type="InterPro" id="IPR045141">
    <property type="entry name" value="NAA60-like"/>
</dbReference>
<keyword evidence="5" id="KW-0012">Acyltransferase</keyword>
<dbReference type="GO" id="GO:0004402">
    <property type="term" value="F:histone acetyltransferase activity"/>
    <property type="evidence" value="ECO:0007669"/>
    <property type="project" value="TreeGrafter"/>
</dbReference>
<evidence type="ECO:0000256" key="6">
    <source>
        <dbReference type="ARBA" id="ARBA00025774"/>
    </source>
</evidence>
<dbReference type="GO" id="GO:0007059">
    <property type="term" value="P:chromosome segregation"/>
    <property type="evidence" value="ECO:0007669"/>
    <property type="project" value="UniProtKB-KW"/>
</dbReference>
<keyword evidence="4" id="KW-0156">Chromatin regulator</keyword>
<comment type="catalytic activity">
    <reaction evidence="10">
        <text>N-terminal L-methionyl-[transmembrane protein] + acetyl-CoA = N-terminal N(alpha)-acetyl-L-methionyl-[transmembrane protein] + CoA + H(+)</text>
        <dbReference type="Rhea" id="RHEA:50604"/>
        <dbReference type="Rhea" id="RHEA-COMP:12745"/>
        <dbReference type="Rhea" id="RHEA-COMP:12746"/>
        <dbReference type="ChEBI" id="CHEBI:15378"/>
        <dbReference type="ChEBI" id="CHEBI:57287"/>
        <dbReference type="ChEBI" id="CHEBI:57288"/>
        <dbReference type="ChEBI" id="CHEBI:64731"/>
        <dbReference type="ChEBI" id="CHEBI:133414"/>
        <dbReference type="EC" id="2.3.1.259"/>
    </reaction>
</comment>
<sequence length="350" mass="38084">MSILAVNSSLAGDKPFQQPAGTSGAVSGVSLPECQKTLPELGCSENPRVAPKGVPGASSTQQDGQYWHDDLRMDIYFRPLCEWDRAELVALHVALFPINYEDGFYNSAVRNETGFFTLAAILRQSNGQEAMAGFITARLAPLHTFDPTDRAFMGLETRLADGHLGMYILTIGTALHLRGRGIATDLLSHAVRHAAQQQAVAVFLHVITYNEPAIAFYLRNGFGQAVLLRDFYYIKSDRQPEANREIYDAYLYVLRLDTAAVSQVSPWTLMQAATGPFRDVWYHFTGYLHPVVRAAGLCWSDQPQGMAAPSDLMRQPSLSLVGTSIPGLEAPHHTAGVHAAAAAAVAAVAK</sequence>
<evidence type="ECO:0000256" key="8">
    <source>
        <dbReference type="ARBA" id="ARBA00026144"/>
    </source>
</evidence>
<reference evidence="13 14" key="1">
    <citation type="journal article" date="2024" name="Nat. Commun.">
        <title>Phylogenomics reveals the evolutionary origins of lichenization in chlorophyte algae.</title>
        <authorList>
            <person name="Puginier C."/>
            <person name="Libourel C."/>
            <person name="Otte J."/>
            <person name="Skaloud P."/>
            <person name="Haon M."/>
            <person name="Grisel S."/>
            <person name="Petersen M."/>
            <person name="Berrin J.G."/>
            <person name="Delaux P.M."/>
            <person name="Dal Grande F."/>
            <person name="Keller J."/>
        </authorList>
    </citation>
    <scope>NUCLEOTIDE SEQUENCE [LARGE SCALE GENOMIC DNA]</scope>
    <source>
        <strain evidence="13 14">SAG 2523</strain>
    </source>
</reference>
<evidence type="ECO:0000256" key="4">
    <source>
        <dbReference type="ARBA" id="ARBA00022853"/>
    </source>
</evidence>
<comment type="caution">
    <text evidence="13">The sequence shown here is derived from an EMBL/GenBank/DDBJ whole genome shotgun (WGS) entry which is preliminary data.</text>
</comment>
<dbReference type="PANTHER" id="PTHR14744:SF15">
    <property type="entry name" value="N-ALPHA-ACETYLTRANSFERASE 60"/>
    <property type="match status" value="1"/>
</dbReference>
<organism evidence="13 14">
    <name type="scientific">Apatococcus fuscideae</name>
    <dbReference type="NCBI Taxonomy" id="2026836"/>
    <lineage>
        <taxon>Eukaryota</taxon>
        <taxon>Viridiplantae</taxon>
        <taxon>Chlorophyta</taxon>
        <taxon>core chlorophytes</taxon>
        <taxon>Trebouxiophyceae</taxon>
        <taxon>Chlorellales</taxon>
        <taxon>Chlorellaceae</taxon>
        <taxon>Apatococcus</taxon>
    </lineage>
</organism>
<dbReference type="InterPro" id="IPR016181">
    <property type="entry name" value="Acyl_CoA_acyltransferase"/>
</dbReference>
<evidence type="ECO:0000259" key="12">
    <source>
        <dbReference type="PROSITE" id="PS51186"/>
    </source>
</evidence>
<dbReference type="GO" id="GO:0120518">
    <property type="term" value="F:protein N-terminal-methionine acetyltransferase activity"/>
    <property type="evidence" value="ECO:0007669"/>
    <property type="project" value="UniProtKB-EC"/>
</dbReference>
<evidence type="ECO:0000256" key="7">
    <source>
        <dbReference type="ARBA" id="ARBA00026111"/>
    </source>
</evidence>
<evidence type="ECO:0000256" key="1">
    <source>
        <dbReference type="ARBA" id="ARBA00013184"/>
    </source>
</evidence>
<dbReference type="Pfam" id="PF00583">
    <property type="entry name" value="Acetyltransf_1"/>
    <property type="match status" value="1"/>
</dbReference>
<keyword evidence="3" id="KW-0159">Chromosome partition</keyword>
<dbReference type="PANTHER" id="PTHR14744">
    <property type="entry name" value="N-ALPHA-ACETYLTRANSFERASE 60"/>
    <property type="match status" value="1"/>
</dbReference>
<dbReference type="PROSITE" id="PS51186">
    <property type="entry name" value="GNAT"/>
    <property type="match status" value="1"/>
</dbReference>
<dbReference type="SUPFAM" id="SSF55729">
    <property type="entry name" value="Acyl-CoA N-acyltransferases (Nat)"/>
    <property type="match status" value="1"/>
</dbReference>
<evidence type="ECO:0000256" key="3">
    <source>
        <dbReference type="ARBA" id="ARBA00022829"/>
    </source>
</evidence>
<evidence type="ECO:0000256" key="11">
    <source>
        <dbReference type="SAM" id="MobiDB-lite"/>
    </source>
</evidence>
<proteinExistence type="inferred from homology"/>